<feature type="domain" description="N-acetyltransferase" evidence="1">
    <location>
        <begin position="13"/>
        <end position="178"/>
    </location>
</feature>
<dbReference type="PANTHER" id="PTHR43792">
    <property type="entry name" value="GNAT FAMILY, PUTATIVE (AFU_ORTHOLOGUE AFUA_3G00765)-RELATED-RELATED"/>
    <property type="match status" value="1"/>
</dbReference>
<dbReference type="EMBL" id="JAAVJB010000113">
    <property type="protein sequence ID" value="NJP67464.1"/>
    <property type="molecule type" value="Genomic_DNA"/>
</dbReference>
<comment type="caution">
    <text evidence="2">The sequence shown here is derived from an EMBL/GenBank/DDBJ whole genome shotgun (WGS) entry which is preliminary data.</text>
</comment>
<gene>
    <name evidence="2" type="ORF">HCJ92_14415</name>
</gene>
<dbReference type="SUPFAM" id="SSF55729">
    <property type="entry name" value="Acyl-CoA N-acyltransferases (Nat)"/>
    <property type="match status" value="1"/>
</dbReference>
<evidence type="ECO:0000259" key="1">
    <source>
        <dbReference type="PROSITE" id="PS51186"/>
    </source>
</evidence>
<reference evidence="2 3" key="1">
    <citation type="submission" date="2020-03" db="EMBL/GenBank/DDBJ databases">
        <title>Draft genome of Streptomyces sp. ventii, isolated from the Axial Seamount in the Pacific Ocean, and resequencing of the two type strains Streptomyces lonarensis strain NCL 716 and Streptomyces bohaiensis strain 11A07.</title>
        <authorList>
            <person name="Loughran R.M."/>
            <person name="Pfannmuller K.M."/>
            <person name="Wasson B.J."/>
            <person name="Deadmond M.C."/>
            <person name="Paddock B.E."/>
            <person name="Koyack M.J."/>
            <person name="Gallegos D.A."/>
            <person name="Mitchell E.A."/>
            <person name="Ushijima B."/>
            <person name="Saw J.H."/>
            <person name="Mcphail K.L."/>
            <person name="Videau P."/>
        </authorList>
    </citation>
    <scope>NUCLEOTIDE SEQUENCE [LARGE SCALE GENOMIC DNA]</scope>
    <source>
        <strain evidence="3">5675061</strain>
    </source>
</reference>
<evidence type="ECO:0000313" key="3">
    <source>
        <dbReference type="Proteomes" id="UP000746503"/>
    </source>
</evidence>
<dbReference type="Gene3D" id="3.40.630.30">
    <property type="match status" value="1"/>
</dbReference>
<accession>A0ABX1AK21</accession>
<dbReference type="PANTHER" id="PTHR43792:SF1">
    <property type="entry name" value="N-ACETYLTRANSFERASE DOMAIN-CONTAINING PROTEIN"/>
    <property type="match status" value="1"/>
</dbReference>
<dbReference type="CDD" id="cd04301">
    <property type="entry name" value="NAT_SF"/>
    <property type="match status" value="1"/>
</dbReference>
<organism evidence="2 3">
    <name type="scientific">Streptomyces spiramenti</name>
    <dbReference type="NCBI Taxonomy" id="2720606"/>
    <lineage>
        <taxon>Bacteria</taxon>
        <taxon>Bacillati</taxon>
        <taxon>Actinomycetota</taxon>
        <taxon>Actinomycetes</taxon>
        <taxon>Kitasatosporales</taxon>
        <taxon>Streptomycetaceae</taxon>
        <taxon>Streptomyces</taxon>
    </lineage>
</organism>
<dbReference type="InterPro" id="IPR000182">
    <property type="entry name" value="GNAT_dom"/>
</dbReference>
<dbReference type="InterPro" id="IPR016181">
    <property type="entry name" value="Acyl_CoA_acyltransferase"/>
</dbReference>
<evidence type="ECO:0000313" key="2">
    <source>
        <dbReference type="EMBL" id="NJP67464.1"/>
    </source>
</evidence>
<protein>
    <submittedName>
        <fullName evidence="2">GNAT family N-acetyltransferase</fullName>
    </submittedName>
</protein>
<dbReference type="InterPro" id="IPR051531">
    <property type="entry name" value="N-acetyltransferase"/>
</dbReference>
<sequence length="187" mass="21138">MIEISEPITTERLVLRPFTAADEAAMLAFESRPEVARYLYNEARTSEDNARELAVRQGQTALRDEGDTLLLAVELDGEVIGYTLLTWLSERHRQGEFGYVLHPDHGGRGLATEAAREMLRLGFEQVGLHRIIGRCDPRNEASAKLMSRLGMRQEAHFVESEIFKGEWGGELHFAMLAREWEAAERPG</sequence>
<name>A0ABX1AK21_9ACTN</name>
<dbReference type="RefSeq" id="WP_167933989.1">
    <property type="nucleotide sequence ID" value="NZ_JAAVJB010000113.1"/>
</dbReference>
<dbReference type="Pfam" id="PF13302">
    <property type="entry name" value="Acetyltransf_3"/>
    <property type="match status" value="1"/>
</dbReference>
<keyword evidence="3" id="KW-1185">Reference proteome</keyword>
<dbReference type="Proteomes" id="UP000746503">
    <property type="component" value="Unassembled WGS sequence"/>
</dbReference>
<dbReference type="PROSITE" id="PS51186">
    <property type="entry name" value="GNAT"/>
    <property type="match status" value="1"/>
</dbReference>
<proteinExistence type="predicted"/>